<dbReference type="GO" id="GO:0006402">
    <property type="term" value="P:mRNA catabolic process"/>
    <property type="evidence" value="ECO:0007669"/>
    <property type="project" value="TreeGrafter"/>
</dbReference>
<dbReference type="InterPro" id="IPR000086">
    <property type="entry name" value="NUDIX_hydrolase_dom"/>
</dbReference>
<comment type="cofactor">
    <cofactor evidence="1">
        <name>Mn(2+)</name>
        <dbReference type="ChEBI" id="CHEBI:29035"/>
    </cofactor>
</comment>
<feature type="short sequence motif" description="Nudix box" evidence="4">
    <location>
        <begin position="38"/>
        <end position="59"/>
    </location>
</feature>
<dbReference type="NCBIfam" id="NF001938">
    <property type="entry name" value="PRK00714.1-5"/>
    <property type="match status" value="1"/>
</dbReference>
<evidence type="ECO:0000256" key="2">
    <source>
        <dbReference type="ARBA" id="ARBA00001946"/>
    </source>
</evidence>
<dbReference type="NCBIfam" id="NF001937">
    <property type="entry name" value="PRK00714.1-4"/>
    <property type="match status" value="1"/>
</dbReference>
<gene>
    <name evidence="4" type="primary">rppH</name>
    <name evidence="4" type="synonym">nudH</name>
    <name evidence="6" type="ORF">EVB00_03675</name>
</gene>
<evidence type="ECO:0000256" key="4">
    <source>
        <dbReference type="HAMAP-Rule" id="MF_00298"/>
    </source>
</evidence>
<dbReference type="SUPFAM" id="SSF55811">
    <property type="entry name" value="Nudix"/>
    <property type="match status" value="1"/>
</dbReference>
<dbReference type="CDD" id="cd03671">
    <property type="entry name" value="NUDIX_Ap4A_hydrolase_plant_like"/>
    <property type="match status" value="1"/>
</dbReference>
<dbReference type="InterPro" id="IPR020476">
    <property type="entry name" value="Nudix_hydrolase"/>
</dbReference>
<dbReference type="InterPro" id="IPR020084">
    <property type="entry name" value="NUDIX_hydrolase_CS"/>
</dbReference>
<dbReference type="HAMAP" id="MF_00298">
    <property type="entry name" value="Nudix_RppH"/>
    <property type="match status" value="1"/>
</dbReference>
<dbReference type="PANTHER" id="PTHR23114">
    <property type="entry name" value="M7GPPPN-MRNA HYDROLASE"/>
    <property type="match status" value="1"/>
</dbReference>
<evidence type="ECO:0000313" key="7">
    <source>
        <dbReference type="Proteomes" id="UP000318359"/>
    </source>
</evidence>
<evidence type="ECO:0000256" key="1">
    <source>
        <dbReference type="ARBA" id="ARBA00001936"/>
    </source>
</evidence>
<dbReference type="AlphaFoldDB" id="A0A520M3R0"/>
<comment type="caution">
    <text evidence="6">The sequence shown here is derived from an EMBL/GenBank/DDBJ whole genome shotgun (WGS) entry which is preliminary data.</text>
</comment>
<dbReference type="Pfam" id="PF00293">
    <property type="entry name" value="NUDIX"/>
    <property type="match status" value="1"/>
</dbReference>
<dbReference type="Proteomes" id="UP000318359">
    <property type="component" value="Unassembled WGS sequence"/>
</dbReference>
<dbReference type="PANTHER" id="PTHR23114:SF17">
    <property type="entry name" value="M7GPPPN-MRNA HYDROLASE"/>
    <property type="match status" value="1"/>
</dbReference>
<dbReference type="PROSITE" id="PS51462">
    <property type="entry name" value="NUDIX"/>
    <property type="match status" value="1"/>
</dbReference>
<dbReference type="PROSITE" id="PS00893">
    <property type="entry name" value="NUDIX_BOX"/>
    <property type="match status" value="1"/>
</dbReference>
<comment type="similarity">
    <text evidence="4">Belongs to the Nudix hydrolase family. RppH subfamily.</text>
</comment>
<dbReference type="InterPro" id="IPR022927">
    <property type="entry name" value="RppH"/>
</dbReference>
<sequence>MIKESEYRLNVGLIIINNKGKLLLCKRKKSNNWQFPQGGIDTGEKSEDAALRELYEEVGIKEKSIKKIYVSKTWYKYDVPEAKKFRNFLQDNFRGQKQKWFMFELIEDVKINFTNDPNPEFDDYMWSSYWYPLYSIVDFKKEVYRSVLKEFCQPYVERFS</sequence>
<name>A0A520M3R0_9GAMM</name>
<dbReference type="InterPro" id="IPR015797">
    <property type="entry name" value="NUDIX_hydrolase-like_dom_sf"/>
</dbReference>
<comment type="cofactor">
    <cofactor evidence="2">
        <name>Mg(2+)</name>
        <dbReference type="ChEBI" id="CHEBI:18420"/>
    </cofactor>
</comment>
<dbReference type="PRINTS" id="PR00502">
    <property type="entry name" value="NUDIXFAMILY"/>
</dbReference>
<reference evidence="6 7" key="1">
    <citation type="submission" date="2019-02" db="EMBL/GenBank/DDBJ databases">
        <title>Prokaryotic population dynamics and viral predation in marine succession experiment using metagenomics: the confinement effect.</title>
        <authorList>
            <person name="Haro-Moreno J.M."/>
            <person name="Rodriguez-Valera F."/>
            <person name="Lopez-Perez M."/>
        </authorList>
    </citation>
    <scope>NUCLEOTIDE SEQUENCE [LARGE SCALE GENOMIC DNA]</scope>
    <source>
        <strain evidence="6">MED-G167</strain>
    </source>
</reference>
<evidence type="ECO:0000259" key="5">
    <source>
        <dbReference type="PROSITE" id="PS51462"/>
    </source>
</evidence>
<dbReference type="Gene3D" id="3.90.79.10">
    <property type="entry name" value="Nucleoside Triphosphate Pyrophosphohydrolase"/>
    <property type="match status" value="1"/>
</dbReference>
<evidence type="ECO:0000313" key="6">
    <source>
        <dbReference type="EMBL" id="RZO15769.1"/>
    </source>
</evidence>
<dbReference type="GO" id="GO:0034353">
    <property type="term" value="F:mRNA 5'-diphosphatase activity"/>
    <property type="evidence" value="ECO:0007669"/>
    <property type="project" value="TreeGrafter"/>
</dbReference>
<evidence type="ECO:0000256" key="3">
    <source>
        <dbReference type="ARBA" id="ARBA00022801"/>
    </source>
</evidence>
<dbReference type="EMBL" id="SHBM01000067">
    <property type="protein sequence ID" value="RZO15769.1"/>
    <property type="molecule type" value="Genomic_DNA"/>
</dbReference>
<protein>
    <recommendedName>
        <fullName evidence="4">RNA pyrophosphohydrolase</fullName>
        <ecNumber evidence="4">3.6.1.-</ecNumber>
    </recommendedName>
    <alternativeName>
        <fullName evidence="4">(Di)nucleoside polyphosphate hydrolase</fullName>
    </alternativeName>
</protein>
<keyword evidence="3 4" id="KW-0378">Hydrolase</keyword>
<dbReference type="EC" id="3.6.1.-" evidence="4"/>
<organism evidence="6 7">
    <name type="scientific">SAR86 cluster bacterium</name>
    <dbReference type="NCBI Taxonomy" id="2030880"/>
    <lineage>
        <taxon>Bacteria</taxon>
        <taxon>Pseudomonadati</taxon>
        <taxon>Pseudomonadota</taxon>
        <taxon>Gammaproteobacteria</taxon>
        <taxon>SAR86 cluster</taxon>
    </lineage>
</organism>
<comment type="function">
    <text evidence="4">Accelerates the degradation of transcripts by removing pyrophosphate from the 5'-end of triphosphorylated RNA, leading to a more labile monophosphorylated state that can stimulate subsequent ribonuclease cleavage.</text>
</comment>
<proteinExistence type="inferred from homology"/>
<comment type="cofactor">
    <cofactor evidence="4">
        <name>a divalent metal cation</name>
        <dbReference type="ChEBI" id="CHEBI:60240"/>
    </cofactor>
</comment>
<dbReference type="GO" id="GO:0005737">
    <property type="term" value="C:cytoplasm"/>
    <property type="evidence" value="ECO:0007669"/>
    <property type="project" value="TreeGrafter"/>
</dbReference>
<feature type="domain" description="Nudix hydrolase" evidence="5">
    <location>
        <begin position="6"/>
        <end position="149"/>
    </location>
</feature>
<accession>A0A520M3R0</accession>